<keyword evidence="2" id="KW-0238">DNA-binding</keyword>
<dbReference type="RefSeq" id="WP_162336266.1">
    <property type="nucleotide sequence ID" value="NZ_JBHSRQ010000004.1"/>
</dbReference>
<comment type="caution">
    <text evidence="5">The sequence shown here is derived from an EMBL/GenBank/DDBJ whole genome shotgun (WGS) entry which is preliminary data.</text>
</comment>
<keyword evidence="6" id="KW-1185">Reference proteome</keyword>
<dbReference type="PANTHER" id="PTHR46796:SF7">
    <property type="entry name" value="ARAC FAMILY TRANSCRIPTIONAL REGULATOR"/>
    <property type="match status" value="1"/>
</dbReference>
<evidence type="ECO:0000259" key="4">
    <source>
        <dbReference type="PROSITE" id="PS01124"/>
    </source>
</evidence>
<dbReference type="InterPro" id="IPR050204">
    <property type="entry name" value="AraC_XylS_family_regulators"/>
</dbReference>
<dbReference type="Gene3D" id="1.10.10.60">
    <property type="entry name" value="Homeodomain-like"/>
    <property type="match status" value="2"/>
</dbReference>
<keyword evidence="1" id="KW-0805">Transcription regulation</keyword>
<evidence type="ECO:0000256" key="2">
    <source>
        <dbReference type="ARBA" id="ARBA00023125"/>
    </source>
</evidence>
<evidence type="ECO:0000313" key="6">
    <source>
        <dbReference type="Proteomes" id="UP000781710"/>
    </source>
</evidence>
<evidence type="ECO:0000256" key="1">
    <source>
        <dbReference type="ARBA" id="ARBA00023015"/>
    </source>
</evidence>
<protein>
    <submittedName>
        <fullName evidence="5">AraC family transcriptional regulator</fullName>
    </submittedName>
</protein>
<dbReference type="SMART" id="SM00342">
    <property type="entry name" value="HTH_ARAC"/>
    <property type="match status" value="1"/>
</dbReference>
<dbReference type="PROSITE" id="PS00041">
    <property type="entry name" value="HTH_ARAC_FAMILY_1"/>
    <property type="match status" value="1"/>
</dbReference>
<name>A0ABQ6ZL19_9GAMM</name>
<dbReference type="InterPro" id="IPR018062">
    <property type="entry name" value="HTH_AraC-typ_CS"/>
</dbReference>
<dbReference type="PROSITE" id="PS01124">
    <property type="entry name" value="HTH_ARAC_FAMILY_2"/>
    <property type="match status" value="1"/>
</dbReference>
<sequence>MSDPLSDIVRLLRPQAAFSKGITAAGAWAVRYSPFGEPSFCIVQAGRCVLAVDGHAPVVLETGDFVLLPATPGFLLSDGRTQLPHHIDPVRDPPPDQAIRHGRQDGPPDVRLLGGWFRFAANEPDLLAALLPALVHVRGVPRFSQLVTLLGDEADDDRPGRDVVLSRLVDLLLVEALRAMPAATTPPGLLRGLADPRLAPSLRALHARPAHAWTVAELARHAALSRSAYFERFSRAVGVAPMAYLLNWRMALARELLREGRVSVADAADQVGYRSPATFSTAFLRHTGLPPRRYARQHAATPSAMRS</sequence>
<gene>
    <name evidence="5" type="ORF">CSC78_02095</name>
</gene>
<dbReference type="SUPFAM" id="SSF46689">
    <property type="entry name" value="Homeodomain-like"/>
    <property type="match status" value="2"/>
</dbReference>
<feature type="domain" description="HTH araC/xylS-type" evidence="4">
    <location>
        <begin position="199"/>
        <end position="297"/>
    </location>
</feature>
<dbReference type="Proteomes" id="UP000781710">
    <property type="component" value="Unassembled WGS sequence"/>
</dbReference>
<proteinExistence type="predicted"/>
<reference evidence="5 6" key="1">
    <citation type="submission" date="2017-10" db="EMBL/GenBank/DDBJ databases">
        <title>Whole genome sequencing of members of genus Pseudoxanthomonas.</title>
        <authorList>
            <person name="Kumar S."/>
            <person name="Bansal K."/>
            <person name="Kaur A."/>
            <person name="Patil P."/>
            <person name="Sharma S."/>
            <person name="Patil P.B."/>
        </authorList>
    </citation>
    <scope>NUCLEOTIDE SEQUENCE [LARGE SCALE GENOMIC DNA]</scope>
    <source>
        <strain evidence="5 6">DSM 17109</strain>
    </source>
</reference>
<accession>A0ABQ6ZL19</accession>
<dbReference type="InterPro" id="IPR009057">
    <property type="entry name" value="Homeodomain-like_sf"/>
</dbReference>
<dbReference type="InterPro" id="IPR018060">
    <property type="entry name" value="HTH_AraC"/>
</dbReference>
<dbReference type="Pfam" id="PF12852">
    <property type="entry name" value="Cupin_6"/>
    <property type="match status" value="1"/>
</dbReference>
<keyword evidence="3" id="KW-0804">Transcription</keyword>
<organism evidence="5 6">
    <name type="scientific">Pseudoxanthomonas japonensis</name>
    <dbReference type="NCBI Taxonomy" id="69284"/>
    <lineage>
        <taxon>Bacteria</taxon>
        <taxon>Pseudomonadati</taxon>
        <taxon>Pseudomonadota</taxon>
        <taxon>Gammaproteobacteria</taxon>
        <taxon>Lysobacterales</taxon>
        <taxon>Lysobacteraceae</taxon>
        <taxon>Pseudoxanthomonas</taxon>
    </lineage>
</organism>
<dbReference type="InterPro" id="IPR032783">
    <property type="entry name" value="AraC_lig"/>
</dbReference>
<dbReference type="PANTHER" id="PTHR46796">
    <property type="entry name" value="HTH-TYPE TRANSCRIPTIONAL ACTIVATOR RHAS-RELATED"/>
    <property type="match status" value="1"/>
</dbReference>
<dbReference type="EMBL" id="PDWW01000002">
    <property type="protein sequence ID" value="KAF1726915.1"/>
    <property type="molecule type" value="Genomic_DNA"/>
</dbReference>
<evidence type="ECO:0000256" key="3">
    <source>
        <dbReference type="ARBA" id="ARBA00023163"/>
    </source>
</evidence>
<dbReference type="Pfam" id="PF12833">
    <property type="entry name" value="HTH_18"/>
    <property type="match status" value="1"/>
</dbReference>
<evidence type="ECO:0000313" key="5">
    <source>
        <dbReference type="EMBL" id="KAF1726915.1"/>
    </source>
</evidence>